<gene>
    <name evidence="1" type="ORF">NCTC13079_01559</name>
</gene>
<evidence type="ECO:0000313" key="2">
    <source>
        <dbReference type="Proteomes" id="UP000269544"/>
    </source>
</evidence>
<organism evidence="1 2">
    <name type="scientific">Aedoeadaptatus ivorii</name>
    <dbReference type="NCBI Taxonomy" id="54006"/>
    <lineage>
        <taxon>Bacteria</taxon>
        <taxon>Bacillati</taxon>
        <taxon>Bacillota</taxon>
        <taxon>Tissierellia</taxon>
        <taxon>Tissierellales</taxon>
        <taxon>Peptoniphilaceae</taxon>
        <taxon>Aedoeadaptatus</taxon>
    </lineage>
</organism>
<reference evidence="1 2" key="1">
    <citation type="submission" date="2018-12" db="EMBL/GenBank/DDBJ databases">
        <authorList>
            <consortium name="Pathogen Informatics"/>
        </authorList>
    </citation>
    <scope>NUCLEOTIDE SEQUENCE [LARGE SCALE GENOMIC DNA]</scope>
    <source>
        <strain evidence="1 2">NCTC13079</strain>
    </source>
</reference>
<dbReference type="EMBL" id="LR134523">
    <property type="protein sequence ID" value="VEJ36354.1"/>
    <property type="molecule type" value="Genomic_DNA"/>
</dbReference>
<protein>
    <submittedName>
        <fullName evidence="1">Uncharacterized protein</fullName>
    </submittedName>
</protein>
<sequence>MKIYTREPHTHNRFSLHDAGILVFVRDGDDLVLETDSGFVDVVRDEMVKGRIRICNVWFSDSYVHVLHYRDVLCGNVGSFTGKKMTLADFVVDFSKHRSRMDVMGEYDGDQTLVLTGFVTTGERIAEVLMEIDYTGDFLYEIEE</sequence>
<dbReference type="RefSeq" id="WP_126466241.1">
    <property type="nucleotide sequence ID" value="NZ_LR134523.1"/>
</dbReference>
<dbReference type="KEGG" id="piv:NCTC13079_01559"/>
<evidence type="ECO:0000313" key="1">
    <source>
        <dbReference type="EMBL" id="VEJ36354.1"/>
    </source>
</evidence>
<accession>A0A3S4ZRR9</accession>
<keyword evidence="2" id="KW-1185">Reference proteome</keyword>
<dbReference type="Proteomes" id="UP000269544">
    <property type="component" value="Chromosome"/>
</dbReference>
<name>A0A3S4ZRR9_9FIRM</name>
<proteinExistence type="predicted"/>
<dbReference type="OrthoDB" id="362007at2"/>
<dbReference type="AlphaFoldDB" id="A0A3S4ZRR9"/>